<dbReference type="PANTHER" id="PTHR36845">
    <property type="entry name" value="HYDROLASE, PUTATIVE (AFU_ORTHOLOGUE AFUA_7G05090)-RELATED"/>
    <property type="match status" value="1"/>
</dbReference>
<accession>A0A2Z2KIR2</accession>
<dbReference type="AlphaFoldDB" id="A0A2Z2KIR2"/>
<name>A0A2Z2KIR2_9BACL</name>
<feature type="active site" description="Proton donor" evidence="3">
    <location>
        <position position="160"/>
    </location>
</feature>
<dbReference type="InterPro" id="IPR012341">
    <property type="entry name" value="6hp_glycosidase-like_sf"/>
</dbReference>
<feature type="active site" description="Nucleophile" evidence="3">
    <location>
        <position position="103"/>
    </location>
</feature>
<protein>
    <submittedName>
        <fullName evidence="5">Glycosyl hydrolase</fullName>
    </submittedName>
</protein>
<feature type="binding site" evidence="4">
    <location>
        <position position="232"/>
    </location>
    <ligand>
        <name>substrate</name>
    </ligand>
</feature>
<evidence type="ECO:0000313" key="5">
    <source>
        <dbReference type="EMBL" id="ASA22159.1"/>
    </source>
</evidence>
<dbReference type="Pfam" id="PF07470">
    <property type="entry name" value="Glyco_hydro_88"/>
    <property type="match status" value="1"/>
</dbReference>
<dbReference type="GO" id="GO:0000272">
    <property type="term" value="P:polysaccharide catabolic process"/>
    <property type="evidence" value="ECO:0007669"/>
    <property type="project" value="TreeGrafter"/>
</dbReference>
<dbReference type="OrthoDB" id="428577at2"/>
<feature type="binding site" evidence="4">
    <location>
        <position position="348"/>
    </location>
    <ligand>
        <name>substrate</name>
    </ligand>
</feature>
<dbReference type="KEGG" id="pdh:B9T62_16045"/>
<keyword evidence="6" id="KW-1185">Reference proteome</keyword>
<dbReference type="Gene3D" id="1.50.10.10">
    <property type="match status" value="1"/>
</dbReference>
<dbReference type="SUPFAM" id="SSF48208">
    <property type="entry name" value="Six-hairpin glycosidases"/>
    <property type="match status" value="1"/>
</dbReference>
<feature type="binding site" evidence="4">
    <location>
        <position position="103"/>
    </location>
    <ligand>
        <name>substrate</name>
    </ligand>
</feature>
<feature type="binding site" evidence="4">
    <location>
        <position position="160"/>
    </location>
    <ligand>
        <name>substrate</name>
    </ligand>
</feature>
<organism evidence="5 6">
    <name type="scientific">Paenibacillus donghaensis</name>
    <dbReference type="NCBI Taxonomy" id="414771"/>
    <lineage>
        <taxon>Bacteria</taxon>
        <taxon>Bacillati</taxon>
        <taxon>Bacillota</taxon>
        <taxon>Bacilli</taxon>
        <taxon>Bacillales</taxon>
        <taxon>Paenibacillaceae</taxon>
        <taxon>Paenibacillus</taxon>
    </lineage>
</organism>
<feature type="binding site" evidence="4">
    <location>
        <position position="236"/>
    </location>
    <ligand>
        <name>substrate</name>
    </ligand>
</feature>
<evidence type="ECO:0000256" key="1">
    <source>
        <dbReference type="ARBA" id="ARBA00022801"/>
    </source>
</evidence>
<dbReference type="EMBL" id="CP021780">
    <property type="protein sequence ID" value="ASA22159.1"/>
    <property type="molecule type" value="Genomic_DNA"/>
</dbReference>
<sequence>MKSAITQEVQPMSQPYWQEIMNRLDSKAERMIAQIGDKCPHFAGEDGKFDDIASDWWTTGFWPGLLWIMHDMTGKEIYKEAAWHWDGTLEQWFIKPTLELHHDVGFQFLPTAVIKHTLTGDEEGLRRGIEAANFLAARYNPAGRFIRAWNEDKYGWVIIDCMLNISLLFWASKVTGDPRYKHIAISHAETTMQHGIREDGSTKHILSFDAETGAYLECFGGQGRAPDSSWSRGTSWGLYGFTNTYRHTSDERFLNTAKRIAHYFIAALPEDHVPYWDFRLGDDERLFRDSSAAAIAASGLLELADVVPAAERSLYAHAAERILRSLTENYATWDQPEHEAILLHGTGSGTSFIDVSLIYGDYYYVEAIAKLNGWKHRIF</sequence>
<dbReference type="InterPro" id="IPR008928">
    <property type="entry name" value="6-hairpin_glycosidase_sf"/>
</dbReference>
<evidence type="ECO:0000256" key="4">
    <source>
        <dbReference type="PIRSR" id="PIRSR610905-2"/>
    </source>
</evidence>
<dbReference type="GO" id="GO:0052757">
    <property type="term" value="F:chondroitin hydrolase activity"/>
    <property type="evidence" value="ECO:0007669"/>
    <property type="project" value="TreeGrafter"/>
</dbReference>
<comment type="similarity">
    <text evidence="2">Belongs to the glycosyl hydrolase 88 family.</text>
</comment>
<evidence type="ECO:0000256" key="3">
    <source>
        <dbReference type="PIRSR" id="PIRSR610905-1"/>
    </source>
</evidence>
<evidence type="ECO:0000313" key="6">
    <source>
        <dbReference type="Proteomes" id="UP000249890"/>
    </source>
</evidence>
<gene>
    <name evidence="5" type="ORF">B9T62_16045</name>
</gene>
<dbReference type="InterPro" id="IPR052369">
    <property type="entry name" value="UG_Glycosaminoglycan_Hydrolase"/>
</dbReference>
<proteinExistence type="inferred from homology"/>
<dbReference type="InterPro" id="IPR010905">
    <property type="entry name" value="Glyco_hydro_88"/>
</dbReference>
<dbReference type="Proteomes" id="UP000249890">
    <property type="component" value="Chromosome"/>
</dbReference>
<keyword evidence="1 5" id="KW-0378">Hydrolase</keyword>
<reference evidence="5 6" key="1">
    <citation type="submission" date="2017-06" db="EMBL/GenBank/DDBJ databases">
        <title>Complete genome sequence of Paenibacillus donghaensis KCTC 13049T isolated from East Sea sediment, South Korea.</title>
        <authorList>
            <person name="Jung B.K."/>
            <person name="Hong S.-J."/>
            <person name="Shin J.-H."/>
        </authorList>
    </citation>
    <scope>NUCLEOTIDE SEQUENCE [LARGE SCALE GENOMIC DNA]</scope>
    <source>
        <strain evidence="5 6">KCTC 13049</strain>
    </source>
</reference>
<evidence type="ECO:0000256" key="2">
    <source>
        <dbReference type="ARBA" id="ARBA00038358"/>
    </source>
</evidence>
<dbReference type="PANTHER" id="PTHR36845:SF1">
    <property type="entry name" value="HYDROLASE, PUTATIVE (AFU_ORTHOLOGUE AFUA_7G05090)-RELATED"/>
    <property type="match status" value="1"/>
</dbReference>